<organism evidence="6 7">
    <name type="scientific">Pseudoflavonifractor capillosus</name>
    <dbReference type="NCBI Taxonomy" id="106588"/>
    <lineage>
        <taxon>Bacteria</taxon>
        <taxon>Bacillati</taxon>
        <taxon>Bacillota</taxon>
        <taxon>Clostridia</taxon>
        <taxon>Eubacteriales</taxon>
        <taxon>Oscillospiraceae</taxon>
        <taxon>Pseudoflavonifractor</taxon>
    </lineage>
</organism>
<protein>
    <recommendedName>
        <fullName evidence="2">protein-tyrosine-phosphatase</fullName>
        <ecNumber evidence="2">3.1.3.48</ecNumber>
    </recommendedName>
</protein>
<dbReference type="AlphaFoldDB" id="A0A921MN85"/>
<gene>
    <name evidence="6" type="ORF">K8V01_09330</name>
</gene>
<comment type="caution">
    <text evidence="6">The sequence shown here is derived from an EMBL/GenBank/DDBJ whole genome shotgun (WGS) entry which is preliminary data.</text>
</comment>
<dbReference type="Gene3D" id="3.20.20.140">
    <property type="entry name" value="Metal-dependent hydrolases"/>
    <property type="match status" value="1"/>
</dbReference>
<accession>A0A921MN85</accession>
<dbReference type="SUPFAM" id="SSF89550">
    <property type="entry name" value="PHP domain-like"/>
    <property type="match status" value="1"/>
</dbReference>
<evidence type="ECO:0000256" key="2">
    <source>
        <dbReference type="ARBA" id="ARBA00013064"/>
    </source>
</evidence>
<keyword evidence="3" id="KW-0378">Hydrolase</keyword>
<dbReference type="Proteomes" id="UP000760668">
    <property type="component" value="Unassembled WGS sequence"/>
</dbReference>
<comment type="catalytic activity">
    <reaction evidence="5">
        <text>O-phospho-L-tyrosyl-[protein] + H2O = L-tyrosyl-[protein] + phosphate</text>
        <dbReference type="Rhea" id="RHEA:10684"/>
        <dbReference type="Rhea" id="RHEA-COMP:10136"/>
        <dbReference type="Rhea" id="RHEA-COMP:20101"/>
        <dbReference type="ChEBI" id="CHEBI:15377"/>
        <dbReference type="ChEBI" id="CHEBI:43474"/>
        <dbReference type="ChEBI" id="CHEBI:46858"/>
        <dbReference type="ChEBI" id="CHEBI:61978"/>
        <dbReference type="EC" id="3.1.3.48"/>
    </reaction>
</comment>
<name>A0A921MN85_9FIRM</name>
<evidence type="ECO:0000256" key="4">
    <source>
        <dbReference type="ARBA" id="ARBA00022912"/>
    </source>
</evidence>
<dbReference type="EC" id="3.1.3.48" evidence="2"/>
<keyword evidence="4" id="KW-0904">Protein phosphatase</keyword>
<dbReference type="PANTHER" id="PTHR39181">
    <property type="entry name" value="TYROSINE-PROTEIN PHOSPHATASE YWQE"/>
    <property type="match status" value="1"/>
</dbReference>
<sequence>MVDLHCHILPGVDDGAASLAESLAMARLAVDSGVRAIAATPHCDPESGFDNYRSRDLAQRFLQLEQAVQKAKLPLRIHAGMEVFVTPSTPRLLREGRLLTLGGSGYLLAEFDFQCGPAFAERMLSALRQEGVRPVVAHPERYRFVQRDPERLFRWLEEGYVLQLNKGSFFGRFGEGAARTAHWCLREGCVHLIGSDAHSPYQRTTRLSDIHEYISGAASQGLADLLLRDNPGRILADQPVVSPEPIFDGFGGY</sequence>
<evidence type="ECO:0000313" key="7">
    <source>
        <dbReference type="Proteomes" id="UP000760668"/>
    </source>
</evidence>
<proteinExistence type="inferred from homology"/>
<dbReference type="EMBL" id="DYUC01000095">
    <property type="protein sequence ID" value="HJG87205.1"/>
    <property type="molecule type" value="Genomic_DNA"/>
</dbReference>
<evidence type="ECO:0000256" key="1">
    <source>
        <dbReference type="ARBA" id="ARBA00005750"/>
    </source>
</evidence>
<dbReference type="PIRSF" id="PIRSF016557">
    <property type="entry name" value="Caps_synth_CpsB"/>
    <property type="match status" value="1"/>
</dbReference>
<dbReference type="PANTHER" id="PTHR39181:SF1">
    <property type="entry name" value="TYROSINE-PROTEIN PHOSPHATASE YWQE"/>
    <property type="match status" value="1"/>
</dbReference>
<reference evidence="6" key="1">
    <citation type="journal article" date="2021" name="PeerJ">
        <title>Extensive microbial diversity within the chicken gut microbiome revealed by metagenomics and culture.</title>
        <authorList>
            <person name="Gilroy R."/>
            <person name="Ravi A."/>
            <person name="Getino M."/>
            <person name="Pursley I."/>
            <person name="Horton D.L."/>
            <person name="Alikhan N.F."/>
            <person name="Baker D."/>
            <person name="Gharbi K."/>
            <person name="Hall N."/>
            <person name="Watson M."/>
            <person name="Adriaenssens E.M."/>
            <person name="Foster-Nyarko E."/>
            <person name="Jarju S."/>
            <person name="Secka A."/>
            <person name="Antonio M."/>
            <person name="Oren A."/>
            <person name="Chaudhuri R.R."/>
            <person name="La Ragione R."/>
            <person name="Hildebrand F."/>
            <person name="Pallen M.J."/>
        </authorList>
    </citation>
    <scope>NUCLEOTIDE SEQUENCE</scope>
    <source>
        <strain evidence="6">CHK179-5677</strain>
    </source>
</reference>
<reference evidence="6" key="2">
    <citation type="submission" date="2021-09" db="EMBL/GenBank/DDBJ databases">
        <authorList>
            <person name="Gilroy R."/>
        </authorList>
    </citation>
    <scope>NUCLEOTIDE SEQUENCE</scope>
    <source>
        <strain evidence="6">CHK179-5677</strain>
    </source>
</reference>
<dbReference type="GO" id="GO:0030145">
    <property type="term" value="F:manganese ion binding"/>
    <property type="evidence" value="ECO:0007669"/>
    <property type="project" value="InterPro"/>
</dbReference>
<evidence type="ECO:0000256" key="3">
    <source>
        <dbReference type="ARBA" id="ARBA00022801"/>
    </source>
</evidence>
<evidence type="ECO:0000313" key="6">
    <source>
        <dbReference type="EMBL" id="HJG87205.1"/>
    </source>
</evidence>
<dbReference type="GO" id="GO:0004725">
    <property type="term" value="F:protein tyrosine phosphatase activity"/>
    <property type="evidence" value="ECO:0007669"/>
    <property type="project" value="UniProtKB-EC"/>
</dbReference>
<evidence type="ECO:0000256" key="5">
    <source>
        <dbReference type="ARBA" id="ARBA00051722"/>
    </source>
</evidence>
<dbReference type="Pfam" id="PF19567">
    <property type="entry name" value="CpsB_CapC"/>
    <property type="match status" value="1"/>
</dbReference>
<comment type="similarity">
    <text evidence="1">Belongs to the metallo-dependent hydrolases superfamily. CpsB/CapC family.</text>
</comment>
<dbReference type="InterPro" id="IPR016667">
    <property type="entry name" value="Caps_polysacc_synth_CpsB/CapC"/>
</dbReference>
<dbReference type="InterPro" id="IPR016195">
    <property type="entry name" value="Pol/histidinol_Pase-like"/>
</dbReference>
<dbReference type="RefSeq" id="WP_295368080.1">
    <property type="nucleotide sequence ID" value="NZ_DYUC01000095.1"/>
</dbReference>